<dbReference type="Proteomes" id="UP000262882">
    <property type="component" value="Unassembled WGS sequence"/>
</dbReference>
<dbReference type="EMBL" id="QVNQ01000005">
    <property type="protein sequence ID" value="RFS84300.1"/>
    <property type="molecule type" value="Genomic_DNA"/>
</dbReference>
<keyword evidence="4" id="KW-1185">Reference proteome</keyword>
<comment type="caution">
    <text evidence="3">The sequence shown here is derived from an EMBL/GenBank/DDBJ whole genome shotgun (WGS) entry which is preliminary data.</text>
</comment>
<gene>
    <name evidence="3" type="ORF">D0T12_19465</name>
</gene>
<dbReference type="GO" id="GO:0016616">
    <property type="term" value="F:oxidoreductase activity, acting on the CH-OH group of donors, NAD or NADP as acceptor"/>
    <property type="evidence" value="ECO:0007669"/>
    <property type="project" value="TreeGrafter"/>
</dbReference>
<keyword evidence="2" id="KW-0560">Oxidoreductase</keyword>
<dbReference type="OrthoDB" id="9804774at2"/>
<comment type="similarity">
    <text evidence="1">Belongs to the short-chain dehydrogenases/reductases (SDR) family.</text>
</comment>
<dbReference type="PROSITE" id="PS00061">
    <property type="entry name" value="ADH_SHORT"/>
    <property type="match status" value="1"/>
</dbReference>
<evidence type="ECO:0000256" key="2">
    <source>
        <dbReference type="ARBA" id="ARBA00023002"/>
    </source>
</evidence>
<dbReference type="PANTHER" id="PTHR42760:SF78">
    <property type="entry name" value="3-OXOACYL-[ACYL-CARRIER-PROTEIN] REDUCTASE [NADH]"/>
    <property type="match status" value="1"/>
</dbReference>
<name>A0A372GG04_9ACTN</name>
<evidence type="ECO:0000313" key="3">
    <source>
        <dbReference type="EMBL" id="RFS84300.1"/>
    </source>
</evidence>
<dbReference type="SUPFAM" id="SSF51735">
    <property type="entry name" value="NAD(P)-binding Rossmann-fold domains"/>
    <property type="match status" value="1"/>
</dbReference>
<dbReference type="Gene3D" id="3.40.50.720">
    <property type="entry name" value="NAD(P)-binding Rossmann-like Domain"/>
    <property type="match status" value="1"/>
</dbReference>
<protein>
    <submittedName>
        <fullName evidence="3">SDR family oxidoreductase</fullName>
    </submittedName>
</protein>
<dbReference type="InterPro" id="IPR020904">
    <property type="entry name" value="Sc_DH/Rdtase_CS"/>
</dbReference>
<accession>A0A372GG04</accession>
<reference evidence="3 4" key="1">
    <citation type="submission" date="2018-08" db="EMBL/GenBank/DDBJ databases">
        <title>Actinomadura spongicola sp. nov., isolated from marine sponge Leucetta chagosensis.</title>
        <authorList>
            <person name="Li L."/>
            <person name="Lin H.W."/>
        </authorList>
    </citation>
    <scope>NUCLEOTIDE SEQUENCE [LARGE SCALE GENOMIC DNA]</scope>
    <source>
        <strain evidence="3 4">LHW52907</strain>
    </source>
</reference>
<dbReference type="PRINTS" id="PR00080">
    <property type="entry name" value="SDRFAMILY"/>
</dbReference>
<dbReference type="PANTHER" id="PTHR42760">
    <property type="entry name" value="SHORT-CHAIN DEHYDROGENASES/REDUCTASES FAMILY MEMBER"/>
    <property type="match status" value="1"/>
</dbReference>
<dbReference type="InterPro" id="IPR002347">
    <property type="entry name" value="SDR_fam"/>
</dbReference>
<evidence type="ECO:0000313" key="4">
    <source>
        <dbReference type="Proteomes" id="UP000262882"/>
    </source>
</evidence>
<organism evidence="3 4">
    <name type="scientific">Actinomadura spongiicola</name>
    <dbReference type="NCBI Taxonomy" id="2303421"/>
    <lineage>
        <taxon>Bacteria</taxon>
        <taxon>Bacillati</taxon>
        <taxon>Actinomycetota</taxon>
        <taxon>Actinomycetes</taxon>
        <taxon>Streptosporangiales</taxon>
        <taxon>Thermomonosporaceae</taxon>
        <taxon>Actinomadura</taxon>
    </lineage>
</organism>
<evidence type="ECO:0000256" key="1">
    <source>
        <dbReference type="ARBA" id="ARBA00006484"/>
    </source>
</evidence>
<dbReference type="InterPro" id="IPR036291">
    <property type="entry name" value="NAD(P)-bd_dom_sf"/>
</dbReference>
<sequence length="275" mass="28453">MRTPSTDGVGAALAGRVAIVTGAARGIGRGYALRLARLGAAVAVVDRDLRSYAEFAGEREPMTGADTADEIETMGGGALAVEADLRDAASARRMVEEVMDAFGRIDVCVCNAGGGTGALTENTAARLDLDQLSTVIAHNLLTTVNTCVPVAEVMRARRSGKIVTVSSVSGLHPRPDGGYAHYAAAKAAIIMYTRCLAQELGPEGVTANVIAPGAIGTGRLMPKIRELGLDEVTGEIALRRLGTVEDCAAAIEFLATDLSDYVTGQVIRVDGGLRA</sequence>
<dbReference type="PRINTS" id="PR00081">
    <property type="entry name" value="GDHRDH"/>
</dbReference>
<dbReference type="FunFam" id="3.40.50.720:FF:000084">
    <property type="entry name" value="Short-chain dehydrogenase reductase"/>
    <property type="match status" value="1"/>
</dbReference>
<dbReference type="RefSeq" id="WP_117400989.1">
    <property type="nucleotide sequence ID" value="NZ_QVNQ01000005.1"/>
</dbReference>
<dbReference type="Pfam" id="PF13561">
    <property type="entry name" value="adh_short_C2"/>
    <property type="match status" value="1"/>
</dbReference>
<dbReference type="AlphaFoldDB" id="A0A372GG04"/>
<proteinExistence type="inferred from homology"/>